<gene>
    <name evidence="2" type="ORF">KSP39_PZI022386</name>
</gene>
<evidence type="ECO:0000313" key="2">
    <source>
        <dbReference type="EMBL" id="KAK8916940.1"/>
    </source>
</evidence>
<name>A0AAP0AW89_9ASPA</name>
<keyword evidence="3" id="KW-1185">Reference proteome</keyword>
<feature type="compositionally biased region" description="Polar residues" evidence="1">
    <location>
        <begin position="1"/>
        <end position="17"/>
    </location>
</feature>
<protein>
    <submittedName>
        <fullName evidence="2">Uncharacterized protein</fullName>
    </submittedName>
</protein>
<comment type="caution">
    <text evidence="2">The sequence shown here is derived from an EMBL/GenBank/DDBJ whole genome shotgun (WGS) entry which is preliminary data.</text>
</comment>
<accession>A0AAP0AW89</accession>
<dbReference type="Proteomes" id="UP001418222">
    <property type="component" value="Unassembled WGS sequence"/>
</dbReference>
<sequence length="165" mass="17871">MEQMQAQQGENCSTSDPFNVVMPKEHTGRVRLMGKGVTKSDLKAPSSSTGTLVDVINVKVPVDLVKSITARVKDELTQEILSTILINLQRVIPNLDSDSILAGFVAGIQSPGDAVSGHEIRNASSSSYVHFEYNHWLDALRTIWMAEGVNVLLKGSAPRIVCSPV</sequence>
<evidence type="ECO:0000313" key="3">
    <source>
        <dbReference type="Proteomes" id="UP001418222"/>
    </source>
</evidence>
<dbReference type="AlphaFoldDB" id="A0AAP0AW89"/>
<feature type="region of interest" description="Disordered" evidence="1">
    <location>
        <begin position="1"/>
        <end position="20"/>
    </location>
</feature>
<evidence type="ECO:0000256" key="1">
    <source>
        <dbReference type="SAM" id="MobiDB-lite"/>
    </source>
</evidence>
<proteinExistence type="predicted"/>
<dbReference type="EMBL" id="JBBWWQ010000020">
    <property type="protein sequence ID" value="KAK8916940.1"/>
    <property type="molecule type" value="Genomic_DNA"/>
</dbReference>
<reference evidence="2 3" key="1">
    <citation type="journal article" date="2022" name="Nat. Plants">
        <title>Genomes of leafy and leafless Platanthera orchids illuminate the evolution of mycoheterotrophy.</title>
        <authorList>
            <person name="Li M.H."/>
            <person name="Liu K.W."/>
            <person name="Li Z."/>
            <person name="Lu H.C."/>
            <person name="Ye Q.L."/>
            <person name="Zhang D."/>
            <person name="Wang J.Y."/>
            <person name="Li Y.F."/>
            <person name="Zhong Z.M."/>
            <person name="Liu X."/>
            <person name="Yu X."/>
            <person name="Liu D.K."/>
            <person name="Tu X.D."/>
            <person name="Liu B."/>
            <person name="Hao Y."/>
            <person name="Liao X.Y."/>
            <person name="Jiang Y.T."/>
            <person name="Sun W.H."/>
            <person name="Chen J."/>
            <person name="Chen Y.Q."/>
            <person name="Ai Y."/>
            <person name="Zhai J.W."/>
            <person name="Wu S.S."/>
            <person name="Zhou Z."/>
            <person name="Hsiao Y.Y."/>
            <person name="Wu W.L."/>
            <person name="Chen Y.Y."/>
            <person name="Lin Y.F."/>
            <person name="Hsu J.L."/>
            <person name="Li C.Y."/>
            <person name="Wang Z.W."/>
            <person name="Zhao X."/>
            <person name="Zhong W.Y."/>
            <person name="Ma X.K."/>
            <person name="Ma L."/>
            <person name="Huang J."/>
            <person name="Chen G.Z."/>
            <person name="Huang M.Z."/>
            <person name="Huang L."/>
            <person name="Peng D.H."/>
            <person name="Luo Y.B."/>
            <person name="Zou S.Q."/>
            <person name="Chen S.P."/>
            <person name="Lan S."/>
            <person name="Tsai W.C."/>
            <person name="Van de Peer Y."/>
            <person name="Liu Z.J."/>
        </authorList>
    </citation>
    <scope>NUCLEOTIDE SEQUENCE [LARGE SCALE GENOMIC DNA]</scope>
    <source>
        <strain evidence="2">Lor287</strain>
    </source>
</reference>
<organism evidence="2 3">
    <name type="scientific">Platanthera zijinensis</name>
    <dbReference type="NCBI Taxonomy" id="2320716"/>
    <lineage>
        <taxon>Eukaryota</taxon>
        <taxon>Viridiplantae</taxon>
        <taxon>Streptophyta</taxon>
        <taxon>Embryophyta</taxon>
        <taxon>Tracheophyta</taxon>
        <taxon>Spermatophyta</taxon>
        <taxon>Magnoliopsida</taxon>
        <taxon>Liliopsida</taxon>
        <taxon>Asparagales</taxon>
        <taxon>Orchidaceae</taxon>
        <taxon>Orchidoideae</taxon>
        <taxon>Orchideae</taxon>
        <taxon>Orchidinae</taxon>
        <taxon>Platanthera</taxon>
    </lineage>
</organism>